<evidence type="ECO:0008006" key="4">
    <source>
        <dbReference type="Google" id="ProtNLM"/>
    </source>
</evidence>
<dbReference type="InterPro" id="IPR022566">
    <property type="entry name" value="DUF2613"/>
</dbReference>
<reference evidence="2 3" key="1">
    <citation type="submission" date="2021-05" db="EMBL/GenBank/DDBJ databases">
        <title>Complete genome of Nocardioides aquaticus KCTC 9944T isolated from meromictic and hypersaline Ekho Lake, Antarctica.</title>
        <authorList>
            <person name="Hwang K."/>
            <person name="Kim K.M."/>
            <person name="Choe H."/>
        </authorList>
    </citation>
    <scope>NUCLEOTIDE SEQUENCE [LARGE SCALE GENOMIC DNA]</scope>
    <source>
        <strain evidence="2 3">KCTC 9944</strain>
    </source>
</reference>
<sequence length="56" mass="5509">MTLTVLLSTIASVVAGGVVATVTVVSLVNSQTAAPEDSPTSVSQSEVSDVTYGTAP</sequence>
<feature type="compositionally biased region" description="Polar residues" evidence="1">
    <location>
        <begin position="31"/>
        <end position="48"/>
    </location>
</feature>
<organism evidence="2 3">
    <name type="scientific">Nocardioides aquaticus</name>
    <dbReference type="NCBI Taxonomy" id="160826"/>
    <lineage>
        <taxon>Bacteria</taxon>
        <taxon>Bacillati</taxon>
        <taxon>Actinomycetota</taxon>
        <taxon>Actinomycetes</taxon>
        <taxon>Propionibacteriales</taxon>
        <taxon>Nocardioidaceae</taxon>
        <taxon>Nocardioides</taxon>
    </lineage>
</organism>
<dbReference type="RefSeq" id="WP_214056246.1">
    <property type="nucleotide sequence ID" value="NZ_BAAAHS010000085.1"/>
</dbReference>
<proteinExistence type="predicted"/>
<protein>
    <recommendedName>
        <fullName evidence="4">DUF2613 family protein</fullName>
    </recommendedName>
</protein>
<evidence type="ECO:0000313" key="3">
    <source>
        <dbReference type="Proteomes" id="UP000679307"/>
    </source>
</evidence>
<feature type="region of interest" description="Disordered" evidence="1">
    <location>
        <begin position="31"/>
        <end position="56"/>
    </location>
</feature>
<keyword evidence="3" id="KW-1185">Reference proteome</keyword>
<dbReference type="Pfam" id="PF11021">
    <property type="entry name" value="DUF2613"/>
    <property type="match status" value="1"/>
</dbReference>
<name>A0ABX8EKH4_9ACTN</name>
<evidence type="ECO:0000313" key="2">
    <source>
        <dbReference type="EMBL" id="QVT80749.1"/>
    </source>
</evidence>
<evidence type="ECO:0000256" key="1">
    <source>
        <dbReference type="SAM" id="MobiDB-lite"/>
    </source>
</evidence>
<dbReference type="EMBL" id="CP075371">
    <property type="protein sequence ID" value="QVT80749.1"/>
    <property type="molecule type" value="Genomic_DNA"/>
</dbReference>
<gene>
    <name evidence="2" type="ORF">ENKNEFLB_03149</name>
</gene>
<accession>A0ABX8EKH4</accession>
<dbReference type="Proteomes" id="UP000679307">
    <property type="component" value="Chromosome"/>
</dbReference>